<organism evidence="2">
    <name type="scientific">Notodromas monacha</name>
    <dbReference type="NCBI Taxonomy" id="399045"/>
    <lineage>
        <taxon>Eukaryota</taxon>
        <taxon>Metazoa</taxon>
        <taxon>Ecdysozoa</taxon>
        <taxon>Arthropoda</taxon>
        <taxon>Crustacea</taxon>
        <taxon>Oligostraca</taxon>
        <taxon>Ostracoda</taxon>
        <taxon>Podocopa</taxon>
        <taxon>Podocopida</taxon>
        <taxon>Cypridocopina</taxon>
        <taxon>Cypridoidea</taxon>
        <taxon>Cyprididae</taxon>
        <taxon>Notodromas</taxon>
    </lineage>
</organism>
<evidence type="ECO:0000256" key="1">
    <source>
        <dbReference type="SAM" id="MobiDB-lite"/>
    </source>
</evidence>
<dbReference type="Proteomes" id="UP000678499">
    <property type="component" value="Unassembled WGS sequence"/>
</dbReference>
<gene>
    <name evidence="2" type="ORF">NMOB1V02_LOCUS10974</name>
</gene>
<dbReference type="AlphaFoldDB" id="A0A7R9BY37"/>
<dbReference type="EMBL" id="CAJPEX010005273">
    <property type="protein sequence ID" value="CAG0923510.1"/>
    <property type="molecule type" value="Genomic_DNA"/>
</dbReference>
<reference evidence="2" key="1">
    <citation type="submission" date="2020-11" db="EMBL/GenBank/DDBJ databases">
        <authorList>
            <person name="Tran Van P."/>
        </authorList>
    </citation>
    <scope>NUCLEOTIDE SEQUENCE</scope>
</reference>
<dbReference type="EMBL" id="OA887310">
    <property type="protein sequence ID" value="CAD7283358.1"/>
    <property type="molecule type" value="Genomic_DNA"/>
</dbReference>
<keyword evidence="3" id="KW-1185">Reference proteome</keyword>
<accession>A0A7R9BY37</accession>
<feature type="compositionally biased region" description="Acidic residues" evidence="1">
    <location>
        <begin position="90"/>
        <end position="103"/>
    </location>
</feature>
<feature type="region of interest" description="Disordered" evidence="1">
    <location>
        <begin position="74"/>
        <end position="103"/>
    </location>
</feature>
<name>A0A7R9BY37_9CRUS</name>
<protein>
    <submittedName>
        <fullName evidence="2">Uncharacterized protein</fullName>
    </submittedName>
</protein>
<proteinExistence type="predicted"/>
<sequence>PGMMMVPSRDMNQVPFYLRFRMPPHPNYHEYSPPDERPLLSANQRCLLGGISFVLVAAFGTAMYFCKPEEEKTGSRRGSVKKSAQTETAAQEDEQPAPEPEDLESLIEQGPKAYGAIALVIALLFAHKYCQCKYPEDLRKPQPPGCEEKGPFLGAACCVFMYFYKIAHCLYSDFRGLVCQGCSATGDDATRALCEGDKNLD</sequence>
<evidence type="ECO:0000313" key="2">
    <source>
        <dbReference type="EMBL" id="CAD7283358.1"/>
    </source>
</evidence>
<feature type="non-terminal residue" evidence="2">
    <location>
        <position position="1"/>
    </location>
</feature>
<evidence type="ECO:0000313" key="3">
    <source>
        <dbReference type="Proteomes" id="UP000678499"/>
    </source>
</evidence>